<dbReference type="AlphaFoldDB" id="A0AAE2CBY7"/>
<feature type="compositionally biased region" description="Low complexity" evidence="1">
    <location>
        <begin position="19"/>
        <end position="30"/>
    </location>
</feature>
<sequence>MASSPETAPNHLIITTIESDGSGTTPSPSDSSPPPPADSTPPATCGFSAARVTPASGCIPGSSPPSLPSSQYTPSAGRDLHQRHPKTLPHTPTTRFLNTWPNSTPSEFCGIYNRLASATIGRRSLPPGSSRNSCLFSARTRCGRCKTASRRGCFRDASVP</sequence>
<evidence type="ECO:0000313" key="3">
    <source>
        <dbReference type="Proteomes" id="UP001293254"/>
    </source>
</evidence>
<reference evidence="2" key="2">
    <citation type="journal article" date="2024" name="Plant">
        <title>Genomic evolution and insights into agronomic trait innovations of Sesamum species.</title>
        <authorList>
            <person name="Miao H."/>
            <person name="Wang L."/>
            <person name="Qu L."/>
            <person name="Liu H."/>
            <person name="Sun Y."/>
            <person name="Le M."/>
            <person name="Wang Q."/>
            <person name="Wei S."/>
            <person name="Zheng Y."/>
            <person name="Lin W."/>
            <person name="Duan Y."/>
            <person name="Cao H."/>
            <person name="Xiong S."/>
            <person name="Wang X."/>
            <person name="Wei L."/>
            <person name="Li C."/>
            <person name="Ma Q."/>
            <person name="Ju M."/>
            <person name="Zhao R."/>
            <person name="Li G."/>
            <person name="Mu C."/>
            <person name="Tian Q."/>
            <person name="Mei H."/>
            <person name="Zhang T."/>
            <person name="Gao T."/>
            <person name="Zhang H."/>
        </authorList>
    </citation>
    <scope>NUCLEOTIDE SEQUENCE</scope>
    <source>
        <strain evidence="2">3651</strain>
    </source>
</reference>
<protein>
    <submittedName>
        <fullName evidence="2">Uncharacterized protein</fullName>
    </submittedName>
</protein>
<name>A0AAE2CBY7_9LAMI</name>
<organism evidence="2 3">
    <name type="scientific">Sesamum alatum</name>
    <dbReference type="NCBI Taxonomy" id="300844"/>
    <lineage>
        <taxon>Eukaryota</taxon>
        <taxon>Viridiplantae</taxon>
        <taxon>Streptophyta</taxon>
        <taxon>Embryophyta</taxon>
        <taxon>Tracheophyta</taxon>
        <taxon>Spermatophyta</taxon>
        <taxon>Magnoliopsida</taxon>
        <taxon>eudicotyledons</taxon>
        <taxon>Gunneridae</taxon>
        <taxon>Pentapetalae</taxon>
        <taxon>asterids</taxon>
        <taxon>lamiids</taxon>
        <taxon>Lamiales</taxon>
        <taxon>Pedaliaceae</taxon>
        <taxon>Sesamum</taxon>
    </lineage>
</organism>
<evidence type="ECO:0000256" key="1">
    <source>
        <dbReference type="SAM" id="MobiDB-lite"/>
    </source>
</evidence>
<dbReference type="EMBL" id="JACGWO010000010">
    <property type="protein sequence ID" value="KAK4416553.1"/>
    <property type="molecule type" value="Genomic_DNA"/>
</dbReference>
<feature type="region of interest" description="Disordered" evidence="1">
    <location>
        <begin position="1"/>
        <end position="93"/>
    </location>
</feature>
<keyword evidence="3" id="KW-1185">Reference proteome</keyword>
<accession>A0AAE2CBY7</accession>
<reference evidence="2" key="1">
    <citation type="submission" date="2020-06" db="EMBL/GenBank/DDBJ databases">
        <authorList>
            <person name="Li T."/>
            <person name="Hu X."/>
            <person name="Zhang T."/>
            <person name="Song X."/>
            <person name="Zhang H."/>
            <person name="Dai N."/>
            <person name="Sheng W."/>
            <person name="Hou X."/>
            <person name="Wei L."/>
        </authorList>
    </citation>
    <scope>NUCLEOTIDE SEQUENCE</scope>
    <source>
        <strain evidence="2">3651</strain>
        <tissue evidence="2">Leaf</tissue>
    </source>
</reference>
<dbReference type="Proteomes" id="UP001293254">
    <property type="component" value="Unassembled WGS sequence"/>
</dbReference>
<proteinExistence type="predicted"/>
<gene>
    <name evidence="2" type="ORF">Salat_2480800</name>
</gene>
<comment type="caution">
    <text evidence="2">The sequence shown here is derived from an EMBL/GenBank/DDBJ whole genome shotgun (WGS) entry which is preliminary data.</text>
</comment>
<evidence type="ECO:0000313" key="2">
    <source>
        <dbReference type="EMBL" id="KAK4416553.1"/>
    </source>
</evidence>